<dbReference type="Proteomes" id="UP000030645">
    <property type="component" value="Unassembled WGS sequence"/>
</dbReference>
<organism evidence="3 4">
    <name type="scientific">Morus notabilis</name>
    <dbReference type="NCBI Taxonomy" id="981085"/>
    <lineage>
        <taxon>Eukaryota</taxon>
        <taxon>Viridiplantae</taxon>
        <taxon>Streptophyta</taxon>
        <taxon>Embryophyta</taxon>
        <taxon>Tracheophyta</taxon>
        <taxon>Spermatophyta</taxon>
        <taxon>Magnoliopsida</taxon>
        <taxon>eudicotyledons</taxon>
        <taxon>Gunneridae</taxon>
        <taxon>Pentapetalae</taxon>
        <taxon>rosids</taxon>
        <taxon>fabids</taxon>
        <taxon>Rosales</taxon>
        <taxon>Moraceae</taxon>
        <taxon>Moreae</taxon>
        <taxon>Morus</taxon>
    </lineage>
</organism>
<dbReference type="InterPro" id="IPR045036">
    <property type="entry name" value="Spartin-like"/>
</dbReference>
<feature type="domain" description="Senescence" evidence="2">
    <location>
        <begin position="274"/>
        <end position="461"/>
    </location>
</feature>
<dbReference type="STRING" id="981085.W9SCP6"/>
<accession>W9SCP6</accession>
<feature type="compositionally biased region" description="Polar residues" evidence="1">
    <location>
        <begin position="31"/>
        <end position="43"/>
    </location>
</feature>
<protein>
    <recommendedName>
        <fullName evidence="2">Senescence domain-containing protein</fullName>
    </recommendedName>
</protein>
<dbReference type="InterPro" id="IPR009686">
    <property type="entry name" value="Senescence/spartin_C"/>
</dbReference>
<dbReference type="EMBL" id="KE346358">
    <property type="protein sequence ID" value="EXC35338.1"/>
    <property type="molecule type" value="Genomic_DNA"/>
</dbReference>
<dbReference type="GO" id="GO:0005886">
    <property type="term" value="C:plasma membrane"/>
    <property type="evidence" value="ECO:0007669"/>
    <property type="project" value="TreeGrafter"/>
</dbReference>
<dbReference type="PANTHER" id="PTHR21068:SF43">
    <property type="entry name" value="SPARTIN"/>
    <property type="match status" value="1"/>
</dbReference>
<evidence type="ECO:0000313" key="4">
    <source>
        <dbReference type="Proteomes" id="UP000030645"/>
    </source>
</evidence>
<dbReference type="Pfam" id="PF06911">
    <property type="entry name" value="Senescence"/>
    <property type="match status" value="1"/>
</dbReference>
<gene>
    <name evidence="3" type="ORF">L484_026662</name>
</gene>
<dbReference type="PANTHER" id="PTHR21068">
    <property type="entry name" value="SPARTIN"/>
    <property type="match status" value="1"/>
</dbReference>
<evidence type="ECO:0000256" key="1">
    <source>
        <dbReference type="SAM" id="MobiDB-lite"/>
    </source>
</evidence>
<name>W9SCP6_9ROSA</name>
<evidence type="ECO:0000313" key="3">
    <source>
        <dbReference type="EMBL" id="EXC35338.1"/>
    </source>
</evidence>
<dbReference type="eggNOG" id="ENOG502QPY0">
    <property type="taxonomic scope" value="Eukaryota"/>
</dbReference>
<evidence type="ECO:0000259" key="2">
    <source>
        <dbReference type="Pfam" id="PF06911"/>
    </source>
</evidence>
<dbReference type="KEGG" id="mnt:21409308"/>
<keyword evidence="4" id="KW-1185">Reference proteome</keyword>
<proteinExistence type="predicted"/>
<reference evidence="4" key="1">
    <citation type="submission" date="2013-01" db="EMBL/GenBank/DDBJ databases">
        <title>Draft Genome Sequence of a Mulberry Tree, Morus notabilis C.K. Schneid.</title>
        <authorList>
            <person name="He N."/>
            <person name="Zhao S."/>
        </authorList>
    </citation>
    <scope>NUCLEOTIDE SEQUENCE</scope>
</reference>
<feature type="region of interest" description="Disordered" evidence="1">
    <location>
        <begin position="153"/>
        <end position="177"/>
    </location>
</feature>
<dbReference type="AlphaFoldDB" id="W9SCP6"/>
<feature type="region of interest" description="Disordered" evidence="1">
    <location>
        <begin position="1"/>
        <end position="43"/>
    </location>
</feature>
<sequence length="474" mass="51280">MASQNPGYRNSLYPEVIQSNPEASSLRHHQIPNSSSPATSNLYPSIDMNEFVENLFPESSTVSSPPSAPPEATEEVVVRIPGAILHLIDKHYSVQLASGDFAVVRLRQGENVVAVLARVGDEIQWPLAKDEAAVKLDDSHYFFALRIPADHRLDSDSSDEESGGKRKGKKSDGDGGVRDDDLLNYGLTIASKGQEALVRELDAVLEHYSSFSVQRVSEEAKRAGEVVDGTVAMEMSPADLKTKKKKKELIEERSAAYWTTLAPNVEEYSGTAAKMIAAGSGQLIRGILWCGDVTVERLKWGNEVMKTRMSSRPDKEISPQTLRRIKRVKRVSKMTEKVANGVLSGVVKVSGFFTSSVVNSKVGKKFFSLLPGEIVLASLDGFNKVCDAVEVSGKNVMSTSSSVTTELVSHRYGEQAGKATNEGLSAAGHAIGTAWAAFKIRKALNPKSVLKPTTLAKTAAKAATSEMKAKKNSK</sequence>
<dbReference type="OrthoDB" id="20821at2759"/>